<dbReference type="Proteomes" id="UP001500740">
    <property type="component" value="Unassembled WGS sequence"/>
</dbReference>
<accession>A0ABP3K3H3</accession>
<evidence type="ECO:0000256" key="2">
    <source>
        <dbReference type="SAM" id="Phobius"/>
    </source>
</evidence>
<evidence type="ECO:0000313" key="3">
    <source>
        <dbReference type="EMBL" id="GAA0468139.1"/>
    </source>
</evidence>
<dbReference type="EMBL" id="BAAACZ010000021">
    <property type="protein sequence ID" value="GAA0468139.1"/>
    <property type="molecule type" value="Genomic_DNA"/>
</dbReference>
<feature type="region of interest" description="Disordered" evidence="1">
    <location>
        <begin position="40"/>
        <end position="91"/>
    </location>
</feature>
<evidence type="ECO:0000313" key="4">
    <source>
        <dbReference type="Proteomes" id="UP001500740"/>
    </source>
</evidence>
<feature type="transmembrane region" description="Helical" evidence="2">
    <location>
        <begin position="6"/>
        <end position="25"/>
    </location>
</feature>
<reference evidence="4" key="1">
    <citation type="journal article" date="2019" name="Int. J. Syst. Evol. Microbiol.">
        <title>The Global Catalogue of Microorganisms (GCM) 10K type strain sequencing project: providing services to taxonomists for standard genome sequencing and annotation.</title>
        <authorList>
            <consortium name="The Broad Institute Genomics Platform"/>
            <consortium name="The Broad Institute Genome Sequencing Center for Infectious Disease"/>
            <person name="Wu L."/>
            <person name="Ma J."/>
        </authorList>
    </citation>
    <scope>NUCLEOTIDE SEQUENCE [LARGE SCALE GENOMIC DNA]</scope>
    <source>
        <strain evidence="4">JCM 14193</strain>
    </source>
</reference>
<sequence>MQKRNLQLLPIVASIGIGAITYSMMTGKGGQLQNILPSISKITGNGQSSMGSNQQGQQGQQGQQDQMMQQGQQILQGQASEQGQNNQQSYS</sequence>
<keyword evidence="4" id="KW-1185">Reference proteome</keyword>
<comment type="caution">
    <text evidence="3">The sequence shown here is derived from an EMBL/GenBank/DDBJ whole genome shotgun (WGS) entry which is preliminary data.</text>
</comment>
<evidence type="ECO:0000256" key="1">
    <source>
        <dbReference type="SAM" id="MobiDB-lite"/>
    </source>
</evidence>
<gene>
    <name evidence="3" type="ORF">GCM10008935_25050</name>
</gene>
<protein>
    <submittedName>
        <fullName evidence="3">Uncharacterized protein</fullName>
    </submittedName>
</protein>
<keyword evidence="2" id="KW-1133">Transmembrane helix</keyword>
<organism evidence="3 4">
    <name type="scientific">Alkalibacillus silvisoli</name>
    <dbReference type="NCBI Taxonomy" id="392823"/>
    <lineage>
        <taxon>Bacteria</taxon>
        <taxon>Bacillati</taxon>
        <taxon>Bacillota</taxon>
        <taxon>Bacilli</taxon>
        <taxon>Bacillales</taxon>
        <taxon>Bacillaceae</taxon>
        <taxon>Alkalibacillus</taxon>
    </lineage>
</organism>
<keyword evidence="2" id="KW-0812">Transmembrane</keyword>
<proteinExistence type="predicted"/>
<feature type="compositionally biased region" description="Low complexity" evidence="1">
    <location>
        <begin position="46"/>
        <end position="84"/>
    </location>
</feature>
<keyword evidence="2" id="KW-0472">Membrane</keyword>
<name>A0ABP3K3H3_9BACI</name>
<dbReference type="RefSeq" id="WP_343784049.1">
    <property type="nucleotide sequence ID" value="NZ_BAAACZ010000021.1"/>
</dbReference>